<reference evidence="2" key="1">
    <citation type="submission" date="2018-04" db="EMBL/GenBank/DDBJ databases">
        <authorList>
            <person name="Go L.Y."/>
            <person name="Mitchell J.A."/>
        </authorList>
    </citation>
    <scope>NUCLEOTIDE SEQUENCE</scope>
    <source>
        <tissue evidence="2">Whole organism</tissue>
    </source>
</reference>
<organism evidence="3">
    <name type="scientific">Culicoides sonorensis</name>
    <name type="common">Biting midge</name>
    <dbReference type="NCBI Taxonomy" id="179676"/>
    <lineage>
        <taxon>Eukaryota</taxon>
        <taxon>Metazoa</taxon>
        <taxon>Ecdysozoa</taxon>
        <taxon>Arthropoda</taxon>
        <taxon>Hexapoda</taxon>
        <taxon>Insecta</taxon>
        <taxon>Pterygota</taxon>
        <taxon>Neoptera</taxon>
        <taxon>Endopterygota</taxon>
        <taxon>Diptera</taxon>
        <taxon>Nematocera</taxon>
        <taxon>Chironomoidea</taxon>
        <taxon>Ceratopogonidae</taxon>
        <taxon>Ceratopogoninae</taxon>
        <taxon>Culicoides</taxon>
        <taxon>Monoculicoides</taxon>
    </lineage>
</organism>
<dbReference type="AlphaFoldDB" id="A0A336MK97"/>
<evidence type="ECO:0000313" key="2">
    <source>
        <dbReference type="EMBL" id="SSX11264.1"/>
    </source>
</evidence>
<dbReference type="OMA" id="ICYSGCK"/>
<dbReference type="EMBL" id="UFQS01001499">
    <property type="protein sequence ID" value="SSX11264.1"/>
    <property type="molecule type" value="Genomic_DNA"/>
</dbReference>
<feature type="signal peptide" evidence="1">
    <location>
        <begin position="1"/>
        <end position="20"/>
    </location>
</feature>
<keyword evidence="1" id="KW-0732">Signal</keyword>
<dbReference type="VEuPathDB" id="VectorBase:CSON002910"/>
<gene>
    <name evidence="3" type="primary">CSON002910</name>
</gene>
<evidence type="ECO:0000256" key="1">
    <source>
        <dbReference type="SAM" id="SignalP"/>
    </source>
</evidence>
<name>A0A336MK97_CULSO</name>
<sequence>MKINISKLLVILVIIKCTEALYIHKIQDQNEITPKPVELCRKSCFKKFISEKTFTPENMNKCSSDSSCFMCWDYCGYLLNESRIVTVSMCTDFVCYSGCKFACKYYAMTHKDATKQEKGTSFDDQLNHDGTKVLSNSVHLKDPSIEAKLL</sequence>
<protein>
    <submittedName>
        <fullName evidence="3">CSON002910 protein</fullName>
    </submittedName>
</protein>
<reference evidence="3" key="2">
    <citation type="submission" date="2018-07" db="EMBL/GenBank/DDBJ databases">
        <authorList>
            <person name="Quirk P.G."/>
            <person name="Krulwich T.A."/>
        </authorList>
    </citation>
    <scope>NUCLEOTIDE SEQUENCE</scope>
</reference>
<proteinExistence type="predicted"/>
<feature type="chain" id="PRO_5036328681" evidence="1">
    <location>
        <begin position="21"/>
        <end position="150"/>
    </location>
</feature>
<dbReference type="EMBL" id="UFQT01001499">
    <property type="protein sequence ID" value="SSX30832.1"/>
    <property type="molecule type" value="Genomic_DNA"/>
</dbReference>
<evidence type="ECO:0000313" key="3">
    <source>
        <dbReference type="EMBL" id="SSX30832.1"/>
    </source>
</evidence>
<accession>A0A336MK97</accession>